<feature type="compositionally biased region" description="Basic and acidic residues" evidence="1">
    <location>
        <begin position="1279"/>
        <end position="1288"/>
    </location>
</feature>
<dbReference type="EMBL" id="JABFDY010000022">
    <property type="protein sequence ID" value="KAF7691184.1"/>
    <property type="molecule type" value="Genomic_DNA"/>
</dbReference>
<feature type="region of interest" description="Disordered" evidence="1">
    <location>
        <begin position="1211"/>
        <end position="1295"/>
    </location>
</feature>
<comment type="caution">
    <text evidence="3">The sequence shown here is derived from an EMBL/GenBank/DDBJ whole genome shotgun (WGS) entry which is preliminary data.</text>
</comment>
<feature type="compositionally biased region" description="Basic and acidic residues" evidence="1">
    <location>
        <begin position="809"/>
        <end position="825"/>
    </location>
</feature>
<feature type="domain" description="C2H2-type" evidence="2">
    <location>
        <begin position="8"/>
        <end position="30"/>
    </location>
</feature>
<evidence type="ECO:0000256" key="1">
    <source>
        <dbReference type="SAM" id="MobiDB-lite"/>
    </source>
</evidence>
<feature type="compositionally biased region" description="Basic and acidic residues" evidence="1">
    <location>
        <begin position="1211"/>
        <end position="1231"/>
    </location>
</feature>
<accession>A0A8T0AI11</accession>
<feature type="region of interest" description="Disordered" evidence="1">
    <location>
        <begin position="778"/>
        <end position="855"/>
    </location>
</feature>
<dbReference type="OrthoDB" id="5877502at2759"/>
<organism evidence="3 4">
    <name type="scientific">Silurus meridionalis</name>
    <name type="common">Southern catfish</name>
    <name type="synonym">Silurus soldatovi meridionalis</name>
    <dbReference type="NCBI Taxonomy" id="175797"/>
    <lineage>
        <taxon>Eukaryota</taxon>
        <taxon>Metazoa</taxon>
        <taxon>Chordata</taxon>
        <taxon>Craniata</taxon>
        <taxon>Vertebrata</taxon>
        <taxon>Euteleostomi</taxon>
        <taxon>Actinopterygii</taxon>
        <taxon>Neopterygii</taxon>
        <taxon>Teleostei</taxon>
        <taxon>Ostariophysi</taxon>
        <taxon>Siluriformes</taxon>
        <taxon>Siluridae</taxon>
        <taxon>Silurus</taxon>
    </lineage>
</organism>
<keyword evidence="4" id="KW-1185">Reference proteome</keyword>
<evidence type="ECO:0000313" key="3">
    <source>
        <dbReference type="EMBL" id="KAF7691184.1"/>
    </source>
</evidence>
<feature type="region of interest" description="Disordered" evidence="1">
    <location>
        <begin position="1070"/>
        <end position="1096"/>
    </location>
</feature>
<feature type="compositionally biased region" description="Pro residues" evidence="1">
    <location>
        <begin position="1656"/>
        <end position="1669"/>
    </location>
</feature>
<feature type="region of interest" description="Disordered" evidence="1">
    <location>
        <begin position="1514"/>
        <end position="1534"/>
    </location>
</feature>
<protein>
    <recommendedName>
        <fullName evidence="2">C2H2-type domain-containing protein</fullName>
    </recommendedName>
</protein>
<dbReference type="InterPro" id="IPR013087">
    <property type="entry name" value="Znf_C2H2_type"/>
</dbReference>
<proteinExistence type="predicted"/>
<dbReference type="Proteomes" id="UP000606274">
    <property type="component" value="Unassembled WGS sequence"/>
</dbReference>
<feature type="compositionally biased region" description="Pro residues" evidence="1">
    <location>
        <begin position="1602"/>
        <end position="1611"/>
    </location>
</feature>
<name>A0A8T0AI11_SILME</name>
<evidence type="ECO:0000313" key="4">
    <source>
        <dbReference type="Proteomes" id="UP000606274"/>
    </source>
</evidence>
<feature type="region of interest" description="Disordered" evidence="1">
    <location>
        <begin position="1602"/>
        <end position="1693"/>
    </location>
</feature>
<feature type="region of interest" description="Disordered" evidence="1">
    <location>
        <begin position="344"/>
        <end position="373"/>
    </location>
</feature>
<gene>
    <name evidence="3" type="ORF">HF521_011481</name>
</gene>
<evidence type="ECO:0000259" key="2">
    <source>
        <dbReference type="PROSITE" id="PS00028"/>
    </source>
</evidence>
<feature type="compositionally biased region" description="Basic and acidic residues" evidence="1">
    <location>
        <begin position="2114"/>
        <end position="2130"/>
    </location>
</feature>
<feature type="region of interest" description="Disordered" evidence="1">
    <location>
        <begin position="2095"/>
        <end position="2159"/>
    </location>
</feature>
<sequence>MKPLQLICQNCNMHYETIKEFKIHIRNLGHKKEVAKLYQTAVHKGPVYVPMFVFLDYLRNPNQPSPLIGFDTVTMFITPEKIGAFYMCHVCEEQLSTANIVSHLSSDHHYFKYLAYTNPELLQFAWLNDSFSYLQSSAIKEYNSTGAGKLRVIELPNMMLRKYKKLQYPQVMAEFSKTDKLMECVKAGLPLRKSIQEYIAEPARTNPLLGLNLLLEYSCPKKEGFYGYLCILCKKQLSAPQCISHCISFDHVYSYLEAAHPAILDSSKSKYSHYSYSFHKKILCLANRAQTLCPPAEIHSITLDLESFKEIHFSSYTTALGKLQAIWRKRNQTELNFSITPGAQIKDHEPSAKTATTDGSTEQQEEKTQIEASVTQTKDEASYKILCVECDQTLNFIKDYKLHITREKHKQKLIELFGPVRFQGAMSKIKVYQDLWNRHTSKSFRPLIGLSLLTVFVQRNSAVSKPFYLCHACELNIPVSSVSIHLTSTQHYLNVFAYSKPDLVYLGSQNLDQCAKEEEQNQGKQKMVLQVCELSPRQFTGLHNLTYEKCMEIIGKHNPKLKKCIEVEKRMTLELYSDSCERKVPLLGLQFMVKYTTTQHCFKCGYLCLLCEKKLSERQAIVHVLRFPHMFTYLDMAHPGSLKREDSEQVSLIMDLGKQAEKIAPNTTLRKVDLSIWKFNEVDKSSFTSALSVLQALCKDEGLGELKPTVVPGARLVSSVKEINSSQCEEQERTPPDTNKINIEEACTDTPINKTNKQSNSEYPDLLHTNHKELSKTSFISSHHVRPDESSLATTHSDSSSTQPPISFLHEEQSELRKLDEKSVKQEGFPDQISTNDDPNVKMSHPQTQDSSVPQQQNVELAQKSVKEVEGLQKPTQSLACSEAETPAVPLTQLSTCTKLQCYLKMPNRQPVIGLKSVIECWTVGQKPFYVCVTCGEKYEESSIIEHLLSHRHRLQYLESINYGPSPGEKVTDKWLQAKANLVEKMQGCGEAETLKLDAKDYHEISSAHILNALGKLREFLLKLASEICTQSPKADCPDCFKSDESQEPETFKRIKETEEKDIPCAHFKETVTSTKPETKPDTEPETSIQRPDDPARGSPYLWSYLTSATRKEPVIGLSMITEYRNSNGQNSFLCSCCNVILATHCYMGHLINPRHRFNYIKLKNPEFLAHWKGENFGTFEVRKITELQKKAQILQDSEGWGCLKVVEKDHKQPQKQASDETFAKVQKLEPSKNSGDTEPQDLMRIEPKPKKRQNMIGPESSAKVQKMEPSQTIDDAEQDHTSYEPKPAKQQSKKKMNKCNAVIGLNFVTCVHHGKKKLYFCELCSVRGHLDHMSSVTHRKKYVKHKYPDWTASDTNMEKKLHKIALRLAAVERSTRIGMKKLNVTAEVFTALSTAPLNEALSQLKLLQTKPEDAAHLKTSFQPEANTFSDHEHGTHSNSMDHMICSAAITNSLQQEKSPLQKNNLAPNENPDSLNSADSCDTPSLKSSCTFSIPVPFLPNKSLFSTTVHSPLSSATELHSPSSHSSQISPSPPLHSSSIFSAIPSSSIVKIMPPFFSQPESPTQCSFVPHALYEPILPPSASNCLDVSDVAPPNYFPAPPVYEPISPPPASNRKDATDSAPPDSYYAHPVYEPISPPPASNIKDVTKSVPSNSYPAPPVYEPISPPPASDRKDLNNVAPPYPSATLSSAKLTHPTECEEPADACIKSILKEKHDTAPSKTHCFPNLPKVLEQSNASKFLSVKGLFNTDLIIGLSNILECRRILKPTFFLCLNCTDKVSRENFCDHMTSERHKHMSIKTQYHEIFQQWQSTHQTTTHDLVEKLALAEKGLDATVIKLTQNQYESLCSADFCDAIEILQRMFGPCLDESVQLSPFAGQNQRNHDISLVRLLPESVKADKERDNQSPQNYDNTIQIKEIQVPLKGNALKHMDLTYINKTRTEADAVVGLSAVIEFRSESETSLYLCVACCRKLKPDLISCHLVKPGHRYNYLKKRYPFLFVDWSDSESRTEISTRLMRLAHKVEMTNADEPGQLQVMKLNCDDLKEIKAMSYDKAIIYLQNIRKELSLCALNTCISPKITKNLIKQESVETDVTTQCSSQLPGMNSLGPRRALKRSAVEDSVHQTSPEREQCSDVPSTQLKQSHVIGNKQKPSDLKRSKISGTGLDNVAKVQKESFILTTTKPNRSLHSTPGSVLDTSGSSPRTLHPSSQTKETTSMDQSVIKNNEKQESTSIIAPQQKDPCINTSTISALSSIKGQEIGRLCEKRPLVKKSLSENAWSYENRQFSPERTSKANINPVADNSTESVVMNQQCSIANTVHNNNEAGNPLYNSKIADHSLDTNLTHNINANVYSSMVSTYGTMASVTSQVTPSYAESNQYPICTHPNYSSANTVPSDYLGPVDETAMNYEAAPPGLDTNATYYTNLNSTHTSHTVYHSQPVYQPIQSFHIPEIYQAHYACYPYNQVLHTTQTTAGEGNATSTPAFEHGVYPLASWPQQK</sequence>
<feature type="compositionally biased region" description="Low complexity" evidence="1">
    <location>
        <begin position="790"/>
        <end position="802"/>
    </location>
</feature>
<dbReference type="SMART" id="SM00355">
    <property type="entry name" value="ZnF_C2H2"/>
    <property type="match status" value="5"/>
</dbReference>
<feature type="compositionally biased region" description="Polar residues" evidence="1">
    <location>
        <begin position="353"/>
        <end position="362"/>
    </location>
</feature>
<feature type="region of interest" description="Disordered" evidence="1">
    <location>
        <begin position="2179"/>
        <end position="2218"/>
    </location>
</feature>
<feature type="region of interest" description="Disordered" evidence="1">
    <location>
        <begin position="1456"/>
        <end position="1480"/>
    </location>
</feature>
<feature type="compositionally biased region" description="Polar residues" evidence="1">
    <location>
        <begin position="845"/>
        <end position="855"/>
    </location>
</feature>
<dbReference type="PROSITE" id="PS00028">
    <property type="entry name" value="ZINC_FINGER_C2H2_1"/>
    <property type="match status" value="1"/>
</dbReference>
<reference evidence="3" key="1">
    <citation type="submission" date="2020-08" db="EMBL/GenBank/DDBJ databases">
        <title>Chromosome-level assembly of Southern catfish (Silurus meridionalis) provides insights into visual adaptation to the nocturnal and benthic lifestyles.</title>
        <authorList>
            <person name="Zhang Y."/>
            <person name="Wang D."/>
            <person name="Peng Z."/>
        </authorList>
    </citation>
    <scope>NUCLEOTIDE SEQUENCE</scope>
    <source>
        <strain evidence="3">SWU-2019-XX</strain>
        <tissue evidence="3">Muscle</tissue>
    </source>
</reference>